<gene>
    <name evidence="2" type="ORF">EDC45_0487</name>
</gene>
<keyword evidence="2" id="KW-0540">Nuclease</keyword>
<dbReference type="NCBIfam" id="NF003840">
    <property type="entry name" value="PRK05421.1-2"/>
    <property type="match status" value="1"/>
</dbReference>
<organism evidence="2 3">
    <name type="scientific">Mesocricetibacter intestinalis</name>
    <dbReference type="NCBI Taxonomy" id="1521930"/>
    <lineage>
        <taxon>Bacteria</taxon>
        <taxon>Pseudomonadati</taxon>
        <taxon>Pseudomonadota</taxon>
        <taxon>Gammaproteobacteria</taxon>
        <taxon>Pasteurellales</taxon>
        <taxon>Pasteurellaceae</taxon>
        <taxon>Mesocricetibacter</taxon>
    </lineage>
</organism>
<feature type="domain" description="Endonuclease/exonuclease/phosphatase" evidence="1">
    <location>
        <begin position="70"/>
        <end position="274"/>
    </location>
</feature>
<dbReference type="Proteomes" id="UP000295657">
    <property type="component" value="Unassembled WGS sequence"/>
</dbReference>
<dbReference type="Gene3D" id="3.60.10.10">
    <property type="entry name" value="Endonuclease/exonuclease/phosphatase"/>
    <property type="match status" value="1"/>
</dbReference>
<dbReference type="RefSeq" id="WP_166635092.1">
    <property type="nucleotide sequence ID" value="NZ_SNYQ01000001.1"/>
</dbReference>
<dbReference type="InterPro" id="IPR036691">
    <property type="entry name" value="Endo/exonu/phosph_ase_sf"/>
</dbReference>
<dbReference type="NCBIfam" id="NF003842">
    <property type="entry name" value="PRK05421.1-4"/>
    <property type="match status" value="1"/>
</dbReference>
<dbReference type="AlphaFoldDB" id="A0A4R6VFQ1"/>
<keyword evidence="2" id="KW-0255">Endonuclease</keyword>
<protein>
    <submittedName>
        <fullName evidence="2">Endonuclease/exonuclease/phosphatase (EEP) superfamily protein YafD</fullName>
    </submittedName>
</protein>
<evidence type="ECO:0000313" key="2">
    <source>
        <dbReference type="EMBL" id="TDQ59825.1"/>
    </source>
</evidence>
<dbReference type="InterPro" id="IPR005135">
    <property type="entry name" value="Endo/exonuclease/phosphatase"/>
</dbReference>
<keyword evidence="2" id="KW-0269">Exonuclease</keyword>
<proteinExistence type="predicted"/>
<dbReference type="GO" id="GO:0004519">
    <property type="term" value="F:endonuclease activity"/>
    <property type="evidence" value="ECO:0007669"/>
    <property type="project" value="UniProtKB-KW"/>
</dbReference>
<evidence type="ECO:0000313" key="3">
    <source>
        <dbReference type="Proteomes" id="UP000295657"/>
    </source>
</evidence>
<sequence>MSRIKLIGALLSALLLGGLGYVYSGLHIFLPPQNRFIAPAAAGFEQVSPLCHKNRQNPTALSQESFRFLVWNLHKGADSGWRELLARLSEKQDFMLLQEVSSGQALERHYADRFPAALYTRTFAYQGEASGLALLAENSPDLYCAGAEKEPWIMIPKAGNAMRFPLAANQSLLVVNLHLINFEWQPTAYRRQLENMMALVARHQGPIIMGGDFNSWNRERTEILRQLAQRYELQEVAFSPDERLRFFGHALDHVFVRGLKILQATTLRTDSSDHNPLLVEAALITTPP</sequence>
<name>A0A4R6VFQ1_9PAST</name>
<keyword evidence="3" id="KW-1185">Reference proteome</keyword>
<reference evidence="2 3" key="1">
    <citation type="submission" date="2019-03" db="EMBL/GenBank/DDBJ databases">
        <title>Genomic Encyclopedia of Type Strains, Phase IV (KMG-IV): sequencing the most valuable type-strain genomes for metagenomic binning, comparative biology and taxonomic classification.</title>
        <authorList>
            <person name="Goeker M."/>
        </authorList>
    </citation>
    <scope>NUCLEOTIDE SEQUENCE [LARGE SCALE GENOMIC DNA]</scope>
    <source>
        <strain evidence="2 3">DSM 28403</strain>
    </source>
</reference>
<keyword evidence="2" id="KW-0378">Hydrolase</keyword>
<comment type="caution">
    <text evidence="2">The sequence shown here is derived from an EMBL/GenBank/DDBJ whole genome shotgun (WGS) entry which is preliminary data.</text>
</comment>
<dbReference type="GO" id="GO:0004527">
    <property type="term" value="F:exonuclease activity"/>
    <property type="evidence" value="ECO:0007669"/>
    <property type="project" value="UniProtKB-KW"/>
</dbReference>
<accession>A0A4R6VFQ1</accession>
<dbReference type="EMBL" id="SNYQ01000001">
    <property type="protein sequence ID" value="TDQ59825.1"/>
    <property type="molecule type" value="Genomic_DNA"/>
</dbReference>
<dbReference type="Pfam" id="PF03372">
    <property type="entry name" value="Exo_endo_phos"/>
    <property type="match status" value="1"/>
</dbReference>
<dbReference type="SUPFAM" id="SSF56219">
    <property type="entry name" value="DNase I-like"/>
    <property type="match status" value="1"/>
</dbReference>
<evidence type="ECO:0000259" key="1">
    <source>
        <dbReference type="Pfam" id="PF03372"/>
    </source>
</evidence>